<evidence type="ECO:0000313" key="2">
    <source>
        <dbReference type="Proteomes" id="UP000784294"/>
    </source>
</evidence>
<organism evidence="1 2">
    <name type="scientific">Protopolystoma xenopodis</name>
    <dbReference type="NCBI Taxonomy" id="117903"/>
    <lineage>
        <taxon>Eukaryota</taxon>
        <taxon>Metazoa</taxon>
        <taxon>Spiralia</taxon>
        <taxon>Lophotrochozoa</taxon>
        <taxon>Platyhelminthes</taxon>
        <taxon>Monogenea</taxon>
        <taxon>Polyopisthocotylea</taxon>
        <taxon>Polystomatidea</taxon>
        <taxon>Polystomatidae</taxon>
        <taxon>Protopolystoma</taxon>
    </lineage>
</organism>
<name>A0A3S5FEB2_9PLAT</name>
<protein>
    <submittedName>
        <fullName evidence="1">Uncharacterized protein</fullName>
    </submittedName>
</protein>
<sequence length="116" mass="13354">MWYISKIFAGNIFEAIVATELQLIKVTKPWDVPSLWSDSGHWRRYDSRGLPANMTKLRKQSMYPSISGENAVTALLEVLKREEDILEAELIRKESSTRLINLTVSNTYLTFNGNIY</sequence>
<keyword evidence="2" id="KW-1185">Reference proteome</keyword>
<dbReference type="AlphaFoldDB" id="A0A3S5FEB2"/>
<dbReference type="Proteomes" id="UP000784294">
    <property type="component" value="Unassembled WGS sequence"/>
</dbReference>
<dbReference type="OrthoDB" id="10058657at2759"/>
<proteinExistence type="predicted"/>
<evidence type="ECO:0000313" key="1">
    <source>
        <dbReference type="EMBL" id="VEL24232.1"/>
    </source>
</evidence>
<reference evidence="1" key="1">
    <citation type="submission" date="2018-11" db="EMBL/GenBank/DDBJ databases">
        <authorList>
            <consortium name="Pathogen Informatics"/>
        </authorList>
    </citation>
    <scope>NUCLEOTIDE SEQUENCE</scope>
</reference>
<comment type="caution">
    <text evidence="1">The sequence shown here is derived from an EMBL/GenBank/DDBJ whole genome shotgun (WGS) entry which is preliminary data.</text>
</comment>
<gene>
    <name evidence="1" type="ORF">PXEA_LOCUS17672</name>
</gene>
<dbReference type="EMBL" id="CAAALY010066619">
    <property type="protein sequence ID" value="VEL24232.1"/>
    <property type="molecule type" value="Genomic_DNA"/>
</dbReference>
<accession>A0A3S5FEB2</accession>